<dbReference type="RefSeq" id="WP_280002142.1">
    <property type="nucleotide sequence ID" value="NZ_JAODZF010000008.1"/>
</dbReference>
<evidence type="ECO:0000313" key="1">
    <source>
        <dbReference type="EMBL" id="MDH0143412.1"/>
    </source>
</evidence>
<gene>
    <name evidence="1" type="ORF">N7380_13890</name>
</gene>
<dbReference type="AlphaFoldDB" id="A0AB73HZU9"/>
<dbReference type="EMBL" id="JAODZF010000008">
    <property type="protein sequence ID" value="MDH0143412.1"/>
    <property type="molecule type" value="Genomic_DNA"/>
</dbReference>
<sequence>MSSAKELDVDFLLPAKRFLSWLIDVIGQEGWRARRDSLVSDIRAVESGVLIDRLPVEPRLFVRPKEGVINWYMYLVDVLGVEVFSDDPFESHRIYPVFAAIGEQFDKLVKVEGIERVLERLVSLRENHPDNELFELLVAAHYLRNGYEVAFVKEDAGVKTPDMRVCRGGVEFFVECKRLGRITKYSEEENGAWNSIWSKLSLVALGYGVSHWLDFTFRVPLSSLDEDYVVEVCRAIYVEDKDFFEDESLVVKVVKVDVERLNRHFSLNRVRVNSPQIHELIFSGIDSNEKRSTAIVPTGISRLGSVGTVLNIFIDGVATCVGAQWRCIAPESLEKRSRHFKSVIGRASEQIPAGRIGVVHAFYETAEGADVEIRRREKLIEAFSGFTASGLIATFIHGVHVYPGVEGFEWAETVQHFTIDPSVPDVLFNHHLLLGFVGDKSTKDDTHWEQDLRLKSE</sequence>
<proteinExistence type="predicted"/>
<accession>A0AB73HZU9</accession>
<comment type="caution">
    <text evidence="1">The sequence shown here is derived from an EMBL/GenBank/DDBJ whole genome shotgun (WGS) entry which is preliminary data.</text>
</comment>
<evidence type="ECO:0000313" key="2">
    <source>
        <dbReference type="Proteomes" id="UP001158058"/>
    </source>
</evidence>
<organism evidence="1 2">
    <name type="scientific">Aquipseudomonas alcaligenes</name>
    <name type="common">Pseudomonas alcaligenes</name>
    <dbReference type="NCBI Taxonomy" id="43263"/>
    <lineage>
        <taxon>Bacteria</taxon>
        <taxon>Pseudomonadati</taxon>
        <taxon>Pseudomonadota</taxon>
        <taxon>Gammaproteobacteria</taxon>
        <taxon>Pseudomonadales</taxon>
        <taxon>Pseudomonadaceae</taxon>
        <taxon>Aquipseudomonas</taxon>
    </lineage>
</organism>
<dbReference type="Proteomes" id="UP001158058">
    <property type="component" value="Unassembled WGS sequence"/>
</dbReference>
<protein>
    <submittedName>
        <fullName evidence="1">Uncharacterized protein</fullName>
    </submittedName>
</protein>
<name>A0AB73HZU9_AQUAC</name>
<reference evidence="1" key="1">
    <citation type="submission" date="2022-09" db="EMBL/GenBank/DDBJ databases">
        <title>Intensive care unit water sources are persistently colonized with multi-drug resistant bacteria and are the site of extensive horizontal gene transfer of antibiotic resistance genes.</title>
        <authorList>
            <person name="Diorio-Toth L."/>
        </authorList>
    </citation>
    <scope>NUCLEOTIDE SEQUENCE</scope>
    <source>
        <strain evidence="1">GD04146</strain>
    </source>
</reference>